<dbReference type="STRING" id="1552.A7L45_09060"/>
<accession>A0A1J0GH30</accession>
<evidence type="ECO:0000313" key="3">
    <source>
        <dbReference type="EMBL" id="APC40206.1"/>
    </source>
</evidence>
<reference evidence="4" key="1">
    <citation type="journal article" date="2016" name="Front. Microbiol.">
        <title>Complete Genome Sequence of Clostridium estertheticum DSM 8809, a Microbe Identified in Spoiled Vacuum Packed Beef.</title>
        <authorList>
            <person name="Yu Z."/>
            <person name="Gunn L."/>
            <person name="Brennan E."/>
            <person name="Reid R."/>
            <person name="Wall P.G."/>
            <person name="Gaora O.P."/>
            <person name="Hurley D."/>
            <person name="Bolton D."/>
            <person name="Fanning S."/>
        </authorList>
    </citation>
    <scope>NUCLEOTIDE SEQUENCE [LARGE SCALE GENOMIC DNA]</scope>
    <source>
        <strain evidence="4">DSM 8809</strain>
    </source>
</reference>
<evidence type="ECO:0000313" key="4">
    <source>
        <dbReference type="Proteomes" id="UP000182569"/>
    </source>
</evidence>
<dbReference type="PROSITE" id="PS51099">
    <property type="entry name" value="PTS_EIIB_TYPE_2"/>
    <property type="match status" value="1"/>
</dbReference>
<protein>
    <submittedName>
        <fullName evidence="3">PTS ascorbate transporter subunit IIB</fullName>
    </submittedName>
</protein>
<dbReference type="InterPro" id="IPR013011">
    <property type="entry name" value="PTS_EIIB_2"/>
</dbReference>
<dbReference type="SUPFAM" id="SSF52794">
    <property type="entry name" value="PTS system IIB component-like"/>
    <property type="match status" value="1"/>
</dbReference>
<dbReference type="Pfam" id="PF02302">
    <property type="entry name" value="PTS_IIB"/>
    <property type="match status" value="1"/>
</dbReference>
<proteinExistence type="predicted"/>
<keyword evidence="1" id="KW-0808">Transferase</keyword>
<dbReference type="RefSeq" id="WP_071612497.1">
    <property type="nucleotide sequence ID" value="NZ_CP015756.1"/>
</dbReference>
<gene>
    <name evidence="3" type="ORF">A7L45_09060</name>
</gene>
<dbReference type="Proteomes" id="UP000182569">
    <property type="component" value="Chromosome"/>
</dbReference>
<dbReference type="GeneID" id="83592631"/>
<feature type="domain" description="PTS EIIB type-2" evidence="2">
    <location>
        <begin position="1"/>
        <end position="95"/>
    </location>
</feature>
<evidence type="ECO:0000256" key="1">
    <source>
        <dbReference type="ARBA" id="ARBA00022679"/>
    </source>
</evidence>
<dbReference type="EMBL" id="CP015756">
    <property type="protein sequence ID" value="APC40206.1"/>
    <property type="molecule type" value="Genomic_DNA"/>
</dbReference>
<organism evidence="3 4">
    <name type="scientific">Clostridium estertheticum subsp. estertheticum</name>
    <dbReference type="NCBI Taxonomy" id="1552"/>
    <lineage>
        <taxon>Bacteria</taxon>
        <taxon>Bacillati</taxon>
        <taxon>Bacillota</taxon>
        <taxon>Clostridia</taxon>
        <taxon>Eubacteriales</taxon>
        <taxon>Clostridiaceae</taxon>
        <taxon>Clostridium</taxon>
    </lineage>
</organism>
<dbReference type="KEGG" id="ceu:A7L45_09060"/>
<name>A0A1J0GH30_9CLOT</name>
<dbReference type="Gene3D" id="3.40.50.2300">
    <property type="match status" value="1"/>
</dbReference>
<keyword evidence="4" id="KW-1185">Reference proteome</keyword>
<dbReference type="InterPro" id="IPR036095">
    <property type="entry name" value="PTS_EIIB-like_sf"/>
</dbReference>
<sequence length="97" mass="10703">MKVLAACGNGMGSSQMIKMKIIKVFKKLKIDVDVDHLSVGEAKSVISSFDMVFVSESLVSNFTNARSKTKIIGLRNLLSEVEIESKIREALNLDEVK</sequence>
<dbReference type="GO" id="GO:0008982">
    <property type="term" value="F:protein-N(PI)-phosphohistidine-sugar phosphotransferase activity"/>
    <property type="evidence" value="ECO:0007669"/>
    <property type="project" value="InterPro"/>
</dbReference>
<dbReference type="OrthoDB" id="6603449at2"/>
<dbReference type="GO" id="GO:0009401">
    <property type="term" value="P:phosphoenolpyruvate-dependent sugar phosphotransferase system"/>
    <property type="evidence" value="ECO:0007669"/>
    <property type="project" value="InterPro"/>
</dbReference>
<dbReference type="AlphaFoldDB" id="A0A1J0GH30"/>
<dbReference type="InterPro" id="IPR003501">
    <property type="entry name" value="PTS_EIIB_2/3"/>
</dbReference>
<dbReference type="CDD" id="cd05563">
    <property type="entry name" value="PTS_IIB_ascorbate"/>
    <property type="match status" value="1"/>
</dbReference>
<evidence type="ECO:0000259" key="2">
    <source>
        <dbReference type="PROSITE" id="PS51099"/>
    </source>
</evidence>